<name>A0ABQ0IDG2_9ALTE</name>
<evidence type="ECO:0000313" key="2">
    <source>
        <dbReference type="Proteomes" id="UP000008372"/>
    </source>
</evidence>
<sequence length="38" mass="4164">MWTVSFAYTKSAAQLREQPQPLLTILPPGSKSLSSTDI</sequence>
<organism evidence="1 2">
    <name type="scientific">Paraglaciecola agarilytica NO2</name>
    <dbReference type="NCBI Taxonomy" id="1125747"/>
    <lineage>
        <taxon>Bacteria</taxon>
        <taxon>Pseudomonadati</taxon>
        <taxon>Pseudomonadota</taxon>
        <taxon>Gammaproteobacteria</taxon>
        <taxon>Alteromonadales</taxon>
        <taxon>Alteromonadaceae</taxon>
        <taxon>Paraglaciecola</taxon>
    </lineage>
</organism>
<evidence type="ECO:0000313" key="1">
    <source>
        <dbReference type="EMBL" id="GAC07414.1"/>
    </source>
</evidence>
<proteinExistence type="predicted"/>
<dbReference type="EMBL" id="BAEK01000084">
    <property type="protein sequence ID" value="GAC07414.1"/>
    <property type="molecule type" value="Genomic_DNA"/>
</dbReference>
<comment type="caution">
    <text evidence="1">The sequence shown here is derived from an EMBL/GenBank/DDBJ whole genome shotgun (WGS) entry which is preliminary data.</text>
</comment>
<protein>
    <submittedName>
        <fullName evidence="1">Uncharacterized protein</fullName>
    </submittedName>
</protein>
<reference evidence="1 2" key="1">
    <citation type="journal article" date="2014" name="Environ. Microbiol.">
        <title>Comparative genomics of the marine bacterial genus Glaciecola reveals the high degree of genomic diversity and genomic characteristic for cold adaptation.</title>
        <authorList>
            <person name="Qin Q.L."/>
            <person name="Xie B.B."/>
            <person name="Yu Y."/>
            <person name="Shu Y.L."/>
            <person name="Rong J.C."/>
            <person name="Zhang Y.J."/>
            <person name="Zhao D.L."/>
            <person name="Chen X.L."/>
            <person name="Zhang X.Y."/>
            <person name="Chen B."/>
            <person name="Zhou B.C."/>
            <person name="Zhang Y.Z."/>
        </authorList>
    </citation>
    <scope>NUCLEOTIDE SEQUENCE [LARGE SCALE GENOMIC DNA]</scope>
    <source>
        <strain evidence="1 2">NO2</strain>
    </source>
</reference>
<accession>A0ABQ0IDG2</accession>
<keyword evidence="2" id="KW-1185">Reference proteome</keyword>
<dbReference type="Proteomes" id="UP000008372">
    <property type="component" value="Unassembled WGS sequence"/>
</dbReference>
<gene>
    <name evidence="1" type="ORF">GAGA_4590</name>
</gene>